<evidence type="ECO:0000313" key="2">
    <source>
        <dbReference type="EMBL" id="MBA8806780.1"/>
    </source>
</evidence>
<feature type="transmembrane region" description="Helical" evidence="1">
    <location>
        <begin position="133"/>
        <end position="150"/>
    </location>
</feature>
<keyword evidence="1" id="KW-0812">Transmembrane</keyword>
<feature type="transmembrane region" description="Helical" evidence="1">
    <location>
        <begin position="51"/>
        <end position="76"/>
    </location>
</feature>
<reference evidence="2 3" key="1">
    <citation type="submission" date="2020-07" db="EMBL/GenBank/DDBJ databases">
        <title>Sequencing the genomes of 1000 actinobacteria strains.</title>
        <authorList>
            <person name="Klenk H.-P."/>
        </authorList>
    </citation>
    <scope>NUCLEOTIDE SEQUENCE [LARGE SCALE GENOMIC DNA]</scope>
    <source>
        <strain evidence="2 3">DSM 44121</strain>
    </source>
</reference>
<keyword evidence="1" id="KW-1133">Transmembrane helix</keyword>
<accession>A0A7W3J5V3</accession>
<dbReference type="Proteomes" id="UP000540568">
    <property type="component" value="Unassembled WGS sequence"/>
</dbReference>
<evidence type="ECO:0000313" key="3">
    <source>
        <dbReference type="Proteomes" id="UP000540568"/>
    </source>
</evidence>
<protein>
    <submittedName>
        <fullName evidence="2">Putative membrane protein</fullName>
    </submittedName>
</protein>
<dbReference type="RefSeq" id="WP_182614458.1">
    <property type="nucleotide sequence ID" value="NZ_BAAATF010000002.1"/>
</dbReference>
<proteinExistence type="predicted"/>
<name>A0A7W3J5V3_9MICO</name>
<dbReference type="EMBL" id="JACGWV010000001">
    <property type="protein sequence ID" value="MBA8806780.1"/>
    <property type="molecule type" value="Genomic_DNA"/>
</dbReference>
<organism evidence="2 3">
    <name type="scientific">Promicromonospora sukumoe</name>
    <dbReference type="NCBI Taxonomy" id="88382"/>
    <lineage>
        <taxon>Bacteria</taxon>
        <taxon>Bacillati</taxon>
        <taxon>Actinomycetota</taxon>
        <taxon>Actinomycetes</taxon>
        <taxon>Micrococcales</taxon>
        <taxon>Promicromonosporaceae</taxon>
        <taxon>Promicromonospora</taxon>
    </lineage>
</organism>
<gene>
    <name evidence="2" type="ORF">FHX71_000722</name>
</gene>
<feature type="transmembrane region" description="Helical" evidence="1">
    <location>
        <begin position="83"/>
        <end position="103"/>
    </location>
</feature>
<sequence length="151" mass="15703">MAWTIFAVVSVVLLGLSAGVFFAFSSFVMSGLARASDDAAGQAMTGVNETAVLPAFMSVFFGALLVPAGTGIWGLVDGRDGGAWILCGAAVYLVGTFGVTMALNVPLNNRLLAAHDKADGWRDYRRPWTTWNHVRTLAAVAAAALAAVGLL</sequence>
<dbReference type="InterPro" id="IPR013901">
    <property type="entry name" value="Anthrone_oxy"/>
</dbReference>
<dbReference type="AlphaFoldDB" id="A0A7W3J5V3"/>
<dbReference type="Pfam" id="PF08592">
    <property type="entry name" value="Anthrone_oxy"/>
    <property type="match status" value="1"/>
</dbReference>
<evidence type="ECO:0000256" key="1">
    <source>
        <dbReference type="SAM" id="Phobius"/>
    </source>
</evidence>
<keyword evidence="1" id="KW-0472">Membrane</keyword>
<comment type="caution">
    <text evidence="2">The sequence shown here is derived from an EMBL/GenBank/DDBJ whole genome shotgun (WGS) entry which is preliminary data.</text>
</comment>
<keyword evidence="3" id="KW-1185">Reference proteome</keyword>